<dbReference type="EMBL" id="CP054929">
    <property type="protein sequence ID" value="QKW48730.1"/>
    <property type="molecule type" value="Genomic_DNA"/>
</dbReference>
<accession>A0A7H8N2T3</accession>
<protein>
    <recommendedName>
        <fullName evidence="1">DUF6924 domain-containing protein</fullName>
    </recommendedName>
</protein>
<evidence type="ECO:0000259" key="1">
    <source>
        <dbReference type="Pfam" id="PF21962"/>
    </source>
</evidence>
<dbReference type="InterPro" id="IPR053832">
    <property type="entry name" value="DUF6924"/>
</dbReference>
<dbReference type="AlphaFoldDB" id="A0A7H8N2T3"/>
<proteinExistence type="predicted"/>
<dbReference type="Proteomes" id="UP000509303">
    <property type="component" value="Chromosome"/>
</dbReference>
<organism evidence="2 3">
    <name type="scientific">Streptomyces buecherae</name>
    <dbReference type="NCBI Taxonomy" id="2763006"/>
    <lineage>
        <taxon>Bacteria</taxon>
        <taxon>Bacillati</taxon>
        <taxon>Actinomycetota</taxon>
        <taxon>Actinomycetes</taxon>
        <taxon>Kitasatosporales</taxon>
        <taxon>Streptomycetaceae</taxon>
        <taxon>Streptomyces</taxon>
    </lineage>
</organism>
<reference evidence="2 3" key="1">
    <citation type="submission" date="2020-06" db="EMBL/GenBank/DDBJ databases">
        <title>Genome mining for natural products.</title>
        <authorList>
            <person name="Zhang B."/>
            <person name="Shi J."/>
            <person name="Ge H."/>
        </authorList>
    </citation>
    <scope>NUCLEOTIDE SEQUENCE [LARGE SCALE GENOMIC DNA]</scope>
    <source>
        <strain evidence="2 3">NA00687</strain>
    </source>
</reference>
<keyword evidence="3" id="KW-1185">Reference proteome</keyword>
<evidence type="ECO:0000313" key="2">
    <source>
        <dbReference type="EMBL" id="QKW48730.1"/>
    </source>
</evidence>
<sequence length="186" mass="21014">MDHSQQPIHLPRVDAVPVLRTDFSNPAGWARLLRALETPVTYGEESQDVADYDWAVSYVVPVDQEQYRDLLPATVLAAAPDTGHDLRYDHLYLADAETLASEQLPLLGIDLHVDRADAEPWPREKPFRVPALQVAIVEINDSIANLFFREFHDTTWSDSEVRVARPGTALYEELREMHRAEGEEGG</sequence>
<evidence type="ECO:0000313" key="3">
    <source>
        <dbReference type="Proteomes" id="UP000509303"/>
    </source>
</evidence>
<feature type="domain" description="DUF6924" evidence="1">
    <location>
        <begin position="16"/>
        <end position="155"/>
    </location>
</feature>
<gene>
    <name evidence="2" type="ORF">HUT08_03285</name>
</gene>
<dbReference type="Pfam" id="PF21962">
    <property type="entry name" value="DUF6924"/>
    <property type="match status" value="1"/>
</dbReference>
<dbReference type="RefSeq" id="WP_176160462.1">
    <property type="nucleotide sequence ID" value="NZ_CP054929.1"/>
</dbReference>
<name>A0A7H8N2T3_9ACTN</name>